<dbReference type="Proteomes" id="UP000485058">
    <property type="component" value="Unassembled WGS sequence"/>
</dbReference>
<accession>A0A6A0ABK1</accession>
<name>A0A6A0ABK1_HAELA</name>
<comment type="caution">
    <text evidence="1">The sequence shown here is derived from an EMBL/GenBank/DDBJ whole genome shotgun (WGS) entry which is preliminary data.</text>
</comment>
<evidence type="ECO:0000313" key="2">
    <source>
        <dbReference type="Proteomes" id="UP000485058"/>
    </source>
</evidence>
<keyword evidence="2" id="KW-1185">Reference proteome</keyword>
<dbReference type="EMBL" id="BLLF01004785">
    <property type="protein sequence ID" value="GFH30239.1"/>
    <property type="molecule type" value="Genomic_DNA"/>
</dbReference>
<sequence>EAEVLEQLLVWIRACGLSIEADVHACLDSEVRAVWLLEDIGSFGGMATWHRPAGAASELQLEDD</sequence>
<gene>
    <name evidence="1" type="ORF">HaLaN_29054</name>
</gene>
<dbReference type="AlphaFoldDB" id="A0A6A0ABK1"/>
<reference evidence="1 2" key="1">
    <citation type="submission" date="2020-02" db="EMBL/GenBank/DDBJ databases">
        <title>Draft genome sequence of Haematococcus lacustris strain NIES-144.</title>
        <authorList>
            <person name="Morimoto D."/>
            <person name="Nakagawa S."/>
            <person name="Yoshida T."/>
            <person name="Sawayama S."/>
        </authorList>
    </citation>
    <scope>NUCLEOTIDE SEQUENCE [LARGE SCALE GENOMIC DNA]</scope>
    <source>
        <strain evidence="1 2">NIES-144</strain>
    </source>
</reference>
<feature type="non-terminal residue" evidence="1">
    <location>
        <position position="1"/>
    </location>
</feature>
<protein>
    <submittedName>
        <fullName evidence="1">Uncharacterized protein</fullName>
    </submittedName>
</protein>
<organism evidence="1 2">
    <name type="scientific">Haematococcus lacustris</name>
    <name type="common">Green alga</name>
    <name type="synonym">Haematococcus pluvialis</name>
    <dbReference type="NCBI Taxonomy" id="44745"/>
    <lineage>
        <taxon>Eukaryota</taxon>
        <taxon>Viridiplantae</taxon>
        <taxon>Chlorophyta</taxon>
        <taxon>core chlorophytes</taxon>
        <taxon>Chlorophyceae</taxon>
        <taxon>CS clade</taxon>
        <taxon>Chlamydomonadales</taxon>
        <taxon>Haematococcaceae</taxon>
        <taxon>Haematococcus</taxon>
    </lineage>
</organism>
<proteinExistence type="predicted"/>
<evidence type="ECO:0000313" key="1">
    <source>
        <dbReference type="EMBL" id="GFH30239.1"/>
    </source>
</evidence>